<dbReference type="KEGG" id="gog:C1280_00825"/>
<evidence type="ECO:0000256" key="1">
    <source>
        <dbReference type="SAM" id="MobiDB-lite"/>
    </source>
</evidence>
<feature type="compositionally biased region" description="Basic and acidic residues" evidence="1">
    <location>
        <begin position="181"/>
        <end position="199"/>
    </location>
</feature>
<gene>
    <name evidence="2" type="ORF">C1280_00825</name>
</gene>
<name>A0A2Z3GVP2_9BACT</name>
<dbReference type="AlphaFoldDB" id="A0A2Z3GVP2"/>
<feature type="region of interest" description="Disordered" evidence="1">
    <location>
        <begin position="169"/>
        <end position="211"/>
    </location>
</feature>
<dbReference type="Proteomes" id="UP000245802">
    <property type="component" value="Chromosome"/>
</dbReference>
<dbReference type="OrthoDB" id="288259at2"/>
<reference evidence="2 3" key="1">
    <citation type="submission" date="2018-01" db="EMBL/GenBank/DDBJ databases">
        <title>G. obscuriglobus.</title>
        <authorList>
            <person name="Franke J."/>
            <person name="Blomberg W."/>
            <person name="Selmecki A."/>
        </authorList>
    </citation>
    <scope>NUCLEOTIDE SEQUENCE [LARGE SCALE GENOMIC DNA]</scope>
    <source>
        <strain evidence="2 3">DSM 5831</strain>
    </source>
</reference>
<dbReference type="InterPro" id="IPR014338">
    <property type="entry name" value="CHP02996_rpt-companion-dom"/>
</dbReference>
<protein>
    <submittedName>
        <fullName evidence="2">TIGR02996 domain-containing protein</fullName>
    </submittedName>
</protein>
<dbReference type="RefSeq" id="WP_010037156.1">
    <property type="nucleotide sequence ID" value="NZ_CP025958.1"/>
</dbReference>
<organism evidence="2 3">
    <name type="scientific">Gemmata obscuriglobus</name>
    <dbReference type="NCBI Taxonomy" id="114"/>
    <lineage>
        <taxon>Bacteria</taxon>
        <taxon>Pseudomonadati</taxon>
        <taxon>Planctomycetota</taxon>
        <taxon>Planctomycetia</taxon>
        <taxon>Gemmatales</taxon>
        <taxon>Gemmataceae</taxon>
        <taxon>Gemmata</taxon>
    </lineage>
</organism>
<evidence type="ECO:0000313" key="2">
    <source>
        <dbReference type="EMBL" id="AWM35707.1"/>
    </source>
</evidence>
<dbReference type="EMBL" id="CP025958">
    <property type="protein sequence ID" value="AWM35707.1"/>
    <property type="molecule type" value="Genomic_DNA"/>
</dbReference>
<evidence type="ECO:0000313" key="3">
    <source>
        <dbReference type="Proteomes" id="UP000245802"/>
    </source>
</evidence>
<dbReference type="NCBIfam" id="TIGR02996">
    <property type="entry name" value="rpt_mate_G_obs"/>
    <property type="match status" value="1"/>
</dbReference>
<keyword evidence="3" id="KW-1185">Reference proteome</keyword>
<sequence length="211" mass="23404">MSDEAGFLGKLLEAPADDTTRLVYADWLTERGDPESAAKARFLRLTVRFRQSGRTNEHQQAELQPLAAALPPEWLGVVSSLKVEGCPAKAPGPARAGLRRGGLFRFVCDQGWDEMTPTGEPTVRYCAQCGETVHYCDTITEARKHADEGHCVAVDLGIVRRKDDLAPPRRMMMIGRPSPESIRREEERHKLDPVSEAREARKRRDAADAAG</sequence>
<accession>A0A2Z3GVP2</accession>
<proteinExistence type="predicted"/>